<dbReference type="Pfam" id="PF05494">
    <property type="entry name" value="MlaC"/>
    <property type="match status" value="1"/>
</dbReference>
<dbReference type="PIRSF" id="PIRSF004649">
    <property type="entry name" value="MlaC"/>
    <property type="match status" value="1"/>
</dbReference>
<dbReference type="PANTHER" id="PTHR36573:SF1">
    <property type="entry name" value="INTERMEMBRANE PHOSPHOLIPID TRANSPORT SYSTEM BINDING PROTEIN MLAC"/>
    <property type="match status" value="1"/>
</dbReference>
<dbReference type="Gene3D" id="3.10.450.50">
    <property type="match status" value="1"/>
</dbReference>
<proteinExistence type="predicted"/>
<evidence type="ECO:0000256" key="1">
    <source>
        <dbReference type="SAM" id="SignalP"/>
    </source>
</evidence>
<dbReference type="Gene3D" id="1.10.10.640">
    <property type="entry name" value="phospholipid-binding protein"/>
    <property type="match status" value="1"/>
</dbReference>
<evidence type="ECO:0000313" key="2">
    <source>
        <dbReference type="EMBL" id="PLC49246.1"/>
    </source>
</evidence>
<protein>
    <submittedName>
        <fullName evidence="2">ABC transporter</fullName>
    </submittedName>
</protein>
<reference evidence="2 3" key="1">
    <citation type="submission" date="2017-10" db="EMBL/GenBank/DDBJ databases">
        <title>Two draft genome sequences of Pusillimonas sp. strains isolated from a nitrate- and radionuclide-contaminated groundwater in Russia.</title>
        <authorList>
            <person name="Grouzdev D.S."/>
            <person name="Tourova T.P."/>
            <person name="Goeva M.A."/>
            <person name="Babich T.L."/>
            <person name="Sokolova D.S."/>
            <person name="Abdullin R."/>
            <person name="Poltaraus A.B."/>
            <person name="Toshchakov S.V."/>
            <person name="Nazina T.N."/>
        </authorList>
    </citation>
    <scope>NUCLEOTIDE SEQUENCE [LARGE SCALE GENOMIC DNA]</scope>
    <source>
        <strain evidence="2 3">JR1/69-3-13</strain>
    </source>
</reference>
<accession>A0A2N4U2J9</accession>
<dbReference type="Proteomes" id="UP000234190">
    <property type="component" value="Unassembled WGS sequence"/>
</dbReference>
<comment type="caution">
    <text evidence="2">The sequence shown here is derived from an EMBL/GenBank/DDBJ whole genome shotgun (WGS) entry which is preliminary data.</text>
</comment>
<dbReference type="AlphaFoldDB" id="A0A2N4U2J9"/>
<dbReference type="EMBL" id="PDNW01000012">
    <property type="protein sequence ID" value="PLC49246.1"/>
    <property type="molecule type" value="Genomic_DNA"/>
</dbReference>
<sequence length="200" mass="22619">MFFITGLFILAMGNAYAQHTVNPRAEPNAFIEAVGNNALEAVRRDPAAKQGDTRRINELVDQYLLPYVNFEKTTRLAAGQGWRTATEQQRHELVEAFKGTLIRTYAGALADVDKIAALNLLPFRGDSKAKDVVVRSYFSQRNGPQVNVDYRMESTPEGWKIYDLNVEGIWLIQNYRNQFAQQIRQNGVDGLIAALNQKNR</sequence>
<feature type="signal peptide" evidence="1">
    <location>
        <begin position="1"/>
        <end position="17"/>
    </location>
</feature>
<dbReference type="PANTHER" id="PTHR36573">
    <property type="entry name" value="INTERMEMBRANE PHOSPHOLIPID TRANSPORT SYSTEM BINDING PROTEIN MLAC"/>
    <property type="match status" value="1"/>
</dbReference>
<organism evidence="2 3">
    <name type="scientific">Pollutimonas subterranea</name>
    <dbReference type="NCBI Taxonomy" id="2045210"/>
    <lineage>
        <taxon>Bacteria</taxon>
        <taxon>Pseudomonadati</taxon>
        <taxon>Pseudomonadota</taxon>
        <taxon>Betaproteobacteria</taxon>
        <taxon>Burkholderiales</taxon>
        <taxon>Alcaligenaceae</taxon>
        <taxon>Pollutimonas</taxon>
    </lineage>
</organism>
<name>A0A2N4U2J9_9BURK</name>
<evidence type="ECO:0000313" key="3">
    <source>
        <dbReference type="Proteomes" id="UP000234190"/>
    </source>
</evidence>
<dbReference type="InterPro" id="IPR008869">
    <property type="entry name" value="MlaC/ttg2D"/>
</dbReference>
<keyword evidence="1" id="KW-0732">Signal</keyword>
<keyword evidence="3" id="KW-1185">Reference proteome</keyword>
<feature type="chain" id="PRO_5014852866" evidence="1">
    <location>
        <begin position="18"/>
        <end position="200"/>
    </location>
</feature>
<gene>
    <name evidence="2" type="ORF">CR159_13965</name>
</gene>
<dbReference type="OrthoDB" id="9798905at2"/>